<keyword evidence="1" id="KW-0812">Transmembrane</keyword>
<reference evidence="2 3" key="1">
    <citation type="submission" date="2014-02" db="EMBL/GenBank/DDBJ databases">
        <title>Whole genome sequence of Sphingobium chlorophenolicum NBRC 16172.</title>
        <authorList>
            <person name="Gan H.M."/>
            <person name="Gan H.Y."/>
            <person name="Chew T.H."/>
            <person name="Savka M.A."/>
        </authorList>
    </citation>
    <scope>NUCLEOTIDE SEQUENCE [LARGE SCALE GENOMIC DNA]</scope>
    <source>
        <strain evidence="2 3">NBRC 16172</strain>
    </source>
</reference>
<dbReference type="EMBL" id="JFHR01000003">
    <property type="protein sequence ID" value="KEQ55143.1"/>
    <property type="molecule type" value="Genomic_DNA"/>
</dbReference>
<dbReference type="AlphaFoldDB" id="A0A081RIX0"/>
<dbReference type="OrthoDB" id="7907411at2"/>
<evidence type="ECO:0000256" key="1">
    <source>
        <dbReference type="SAM" id="Phobius"/>
    </source>
</evidence>
<evidence type="ECO:0008006" key="4">
    <source>
        <dbReference type="Google" id="ProtNLM"/>
    </source>
</evidence>
<organism evidence="2 3">
    <name type="scientific">Sphingobium chlorophenolicum</name>
    <dbReference type="NCBI Taxonomy" id="46429"/>
    <lineage>
        <taxon>Bacteria</taxon>
        <taxon>Pseudomonadati</taxon>
        <taxon>Pseudomonadota</taxon>
        <taxon>Alphaproteobacteria</taxon>
        <taxon>Sphingomonadales</taxon>
        <taxon>Sphingomonadaceae</taxon>
        <taxon>Sphingobium</taxon>
    </lineage>
</organism>
<sequence length="161" mass="17880">MRSFDPTTGLSRSTRNLLLLAIVLAVIHHADHVLRVDHSGWPFRAMVTPFTFSLIAYPVLLFALLGRASLFWLRFALLAIGAALTVFAHATLESPRMQYAMWAYNRSLEPQFWDVRNLCGIQSGTMGVIAVIVSMALNVTLVATCVSMLRDGLGRHRGHTD</sequence>
<dbReference type="PATRIC" id="fig|46429.4.peg.674"/>
<keyword evidence="1" id="KW-0472">Membrane</keyword>
<accession>A0A081RIX0</accession>
<comment type="caution">
    <text evidence="2">The sequence shown here is derived from an EMBL/GenBank/DDBJ whole genome shotgun (WGS) entry which is preliminary data.</text>
</comment>
<feature type="transmembrane region" description="Helical" evidence="1">
    <location>
        <begin position="45"/>
        <end position="65"/>
    </location>
</feature>
<dbReference type="eggNOG" id="ENOG503459I">
    <property type="taxonomic scope" value="Bacteria"/>
</dbReference>
<evidence type="ECO:0000313" key="3">
    <source>
        <dbReference type="Proteomes" id="UP000028411"/>
    </source>
</evidence>
<keyword evidence="1" id="KW-1133">Transmembrane helix</keyword>
<evidence type="ECO:0000313" key="2">
    <source>
        <dbReference type="EMBL" id="KEQ55143.1"/>
    </source>
</evidence>
<dbReference type="RefSeq" id="WP_037447366.1">
    <property type="nucleotide sequence ID" value="NZ_JFHR01000003.1"/>
</dbReference>
<proteinExistence type="predicted"/>
<feature type="transmembrane region" description="Helical" evidence="1">
    <location>
        <begin position="72"/>
        <end position="92"/>
    </location>
</feature>
<dbReference type="Proteomes" id="UP000028411">
    <property type="component" value="Unassembled WGS sequence"/>
</dbReference>
<name>A0A081RIX0_SPHCR</name>
<gene>
    <name evidence="2" type="ORF">BV95_00692</name>
</gene>
<feature type="transmembrane region" description="Helical" evidence="1">
    <location>
        <begin position="126"/>
        <end position="149"/>
    </location>
</feature>
<protein>
    <recommendedName>
        <fullName evidence="4">Transmembrane protein</fullName>
    </recommendedName>
</protein>